<dbReference type="Proteomes" id="UP001642409">
    <property type="component" value="Unassembled WGS sequence"/>
</dbReference>
<evidence type="ECO:0000256" key="1">
    <source>
        <dbReference type="ARBA" id="ARBA00022614"/>
    </source>
</evidence>
<evidence type="ECO:0000256" key="2">
    <source>
        <dbReference type="ARBA" id="ARBA00022737"/>
    </source>
</evidence>
<accession>A0AA86QGG2</accession>
<reference evidence="4 5" key="2">
    <citation type="submission" date="2024-07" db="EMBL/GenBank/DDBJ databases">
        <authorList>
            <person name="Akdeniz Z."/>
        </authorList>
    </citation>
    <scope>NUCLEOTIDE SEQUENCE [LARGE SCALE GENOMIC DNA]</scope>
</reference>
<dbReference type="PROSITE" id="PS51450">
    <property type="entry name" value="LRR"/>
    <property type="match status" value="1"/>
</dbReference>
<dbReference type="SUPFAM" id="SSF52058">
    <property type="entry name" value="L domain-like"/>
    <property type="match status" value="1"/>
</dbReference>
<name>A0AA86QGG2_9EUKA</name>
<proteinExistence type="predicted"/>
<dbReference type="InterPro" id="IPR050836">
    <property type="entry name" value="SDS22/Internalin_LRR"/>
</dbReference>
<evidence type="ECO:0000313" key="3">
    <source>
        <dbReference type="EMBL" id="CAI9958904.1"/>
    </source>
</evidence>
<sequence length="461" mass="53125">MLCPENILIIINKEYDELMIRKYQGKIQDGNLEIGDQQRGDPEVTNLRFIENFNIQTLKINVSSGMCEKLRNRTIKELTLQKSEQARSDAMNFNVDDLELENLEVLQMQNNQLGNNYLYNLVKFKKFHTLNVSSNNVDLTHIRFVTSLTKLSMSGCGLQNINQIILLVNLEDLDLSLNKGIDLRPLCKINSLTKLHMNGCRLKNIDCIRLLSNLQVLDIALNILHNINSISLLVNLKELDVKQNPNIDITPLKDLSGLVKLDLQYCKLKQLNALKPLINLKILDLSYNDNINITVLQYLKNLTNLNLNHCNLVSVYVLRPLVKLESLNIASNDIVYLNANIYEMKQLKSLRVDDNRICDFSSLEQHQNFNNFDNVGDKCFVISDQKQPLKQQLCLANNIRSIEGPNIYVIKIQNKLKKLRTTLDNIKKQINEATYYTYLNQIQFTGNIAHLFQQLNYLGFE</sequence>
<dbReference type="Gene3D" id="3.80.10.10">
    <property type="entry name" value="Ribonuclease Inhibitor"/>
    <property type="match status" value="1"/>
</dbReference>
<reference evidence="3" key="1">
    <citation type="submission" date="2023-06" db="EMBL/GenBank/DDBJ databases">
        <authorList>
            <person name="Kurt Z."/>
        </authorList>
    </citation>
    <scope>NUCLEOTIDE SEQUENCE</scope>
</reference>
<dbReference type="PANTHER" id="PTHR46652">
    <property type="entry name" value="LEUCINE-RICH REPEAT AND IQ DOMAIN-CONTAINING PROTEIN 1-RELATED"/>
    <property type="match status" value="1"/>
</dbReference>
<keyword evidence="5" id="KW-1185">Reference proteome</keyword>
<protein>
    <submittedName>
        <fullName evidence="3">GTP-binding protein</fullName>
    </submittedName>
    <submittedName>
        <fullName evidence="4">GTP-binding_protein</fullName>
    </submittedName>
</protein>
<organism evidence="3">
    <name type="scientific">Hexamita inflata</name>
    <dbReference type="NCBI Taxonomy" id="28002"/>
    <lineage>
        <taxon>Eukaryota</taxon>
        <taxon>Metamonada</taxon>
        <taxon>Diplomonadida</taxon>
        <taxon>Hexamitidae</taxon>
        <taxon>Hexamitinae</taxon>
        <taxon>Hexamita</taxon>
    </lineage>
</organism>
<comment type="caution">
    <text evidence="3">The sequence shown here is derived from an EMBL/GenBank/DDBJ whole genome shotgun (WGS) entry which is preliminary data.</text>
</comment>
<evidence type="ECO:0000313" key="5">
    <source>
        <dbReference type="Proteomes" id="UP001642409"/>
    </source>
</evidence>
<dbReference type="EMBL" id="CATOUU010000910">
    <property type="protein sequence ID" value="CAI9958904.1"/>
    <property type="molecule type" value="Genomic_DNA"/>
</dbReference>
<gene>
    <name evidence="3" type="ORF">HINF_LOCUS46549</name>
    <name evidence="4" type="ORF">HINF_LOCUS69279</name>
</gene>
<dbReference type="EMBL" id="CAXDID020000502">
    <property type="protein sequence ID" value="CAL6097744.1"/>
    <property type="molecule type" value="Genomic_DNA"/>
</dbReference>
<dbReference type="PANTHER" id="PTHR46652:SF3">
    <property type="entry name" value="LEUCINE-RICH REPEAT-CONTAINING PROTEIN 9"/>
    <property type="match status" value="1"/>
</dbReference>
<keyword evidence="1" id="KW-0433">Leucine-rich repeat</keyword>
<keyword evidence="2" id="KW-0677">Repeat</keyword>
<dbReference type="AlphaFoldDB" id="A0AA86QGG2"/>
<dbReference type="InterPro" id="IPR001611">
    <property type="entry name" value="Leu-rich_rpt"/>
</dbReference>
<dbReference type="InterPro" id="IPR032675">
    <property type="entry name" value="LRR_dom_sf"/>
</dbReference>
<evidence type="ECO:0000313" key="4">
    <source>
        <dbReference type="EMBL" id="CAL6097744.1"/>
    </source>
</evidence>